<comment type="cofactor">
    <cofactor evidence="1">
        <name>Mg(2+)</name>
        <dbReference type="ChEBI" id="CHEBI:18420"/>
    </cofactor>
</comment>
<dbReference type="Gene3D" id="3.90.79.10">
    <property type="entry name" value="Nucleoside Triphosphate Pyrophosphohydrolase"/>
    <property type="match status" value="1"/>
</dbReference>
<proteinExistence type="predicted"/>
<evidence type="ECO:0000256" key="2">
    <source>
        <dbReference type="ARBA" id="ARBA00022801"/>
    </source>
</evidence>
<reference evidence="4 5" key="1">
    <citation type="submission" date="2018-11" db="EMBL/GenBank/DDBJ databases">
        <title>Micromonospora sp. PPF5-17, a new actinomycetes isolated from a hot spring soil.</title>
        <authorList>
            <person name="Thawai C."/>
        </authorList>
    </citation>
    <scope>NUCLEOTIDE SEQUENCE [LARGE SCALE GENOMIC DNA]</scope>
    <source>
        <strain evidence="4 5">PPF5-17</strain>
    </source>
</reference>
<comment type="caution">
    <text evidence="4">The sequence shown here is derived from an EMBL/GenBank/DDBJ whole genome shotgun (WGS) entry which is preliminary data.</text>
</comment>
<keyword evidence="5" id="KW-1185">Reference proteome</keyword>
<dbReference type="Proteomes" id="UP000280698">
    <property type="component" value="Unassembled WGS sequence"/>
</dbReference>
<sequence>MPPLPRISVSVKAAVMRADHVLLLSYDDAAGFHYNLPGGKAREGECLRDAVCRKVAEETGLRVRARRLLFVVEYVPEAWQGEFGDVQKVQFNFLADPLDDAAPRMPDPPDPHHVGFEWVPVTALASKYLLPRVVPHLLDTLGQDCGDCLVDRW</sequence>
<dbReference type="EMBL" id="RJLN01000041">
    <property type="protein sequence ID" value="RNL98157.1"/>
    <property type="molecule type" value="Genomic_DNA"/>
</dbReference>
<protein>
    <submittedName>
        <fullName evidence="4">NUDIX domain-containing protein</fullName>
    </submittedName>
</protein>
<evidence type="ECO:0000313" key="4">
    <source>
        <dbReference type="EMBL" id="RNL98157.1"/>
    </source>
</evidence>
<dbReference type="InterPro" id="IPR015797">
    <property type="entry name" value="NUDIX_hydrolase-like_dom_sf"/>
</dbReference>
<organism evidence="4 5">
    <name type="scientific">Micromonospora solifontis</name>
    <dbReference type="NCBI Taxonomy" id="2487138"/>
    <lineage>
        <taxon>Bacteria</taxon>
        <taxon>Bacillati</taxon>
        <taxon>Actinomycetota</taxon>
        <taxon>Actinomycetes</taxon>
        <taxon>Micromonosporales</taxon>
        <taxon>Micromonosporaceae</taxon>
        <taxon>Micromonospora</taxon>
    </lineage>
</organism>
<evidence type="ECO:0000259" key="3">
    <source>
        <dbReference type="PROSITE" id="PS51462"/>
    </source>
</evidence>
<evidence type="ECO:0000256" key="1">
    <source>
        <dbReference type="ARBA" id="ARBA00001946"/>
    </source>
</evidence>
<keyword evidence="2" id="KW-0378">Hydrolase</keyword>
<gene>
    <name evidence="4" type="ORF">EFE23_15930</name>
</gene>
<name>A0ABX9WGS7_9ACTN</name>
<dbReference type="InterPro" id="IPR000086">
    <property type="entry name" value="NUDIX_hydrolase_dom"/>
</dbReference>
<dbReference type="Pfam" id="PF00293">
    <property type="entry name" value="NUDIX"/>
    <property type="match status" value="1"/>
</dbReference>
<evidence type="ECO:0000313" key="5">
    <source>
        <dbReference type="Proteomes" id="UP000280698"/>
    </source>
</evidence>
<feature type="domain" description="Nudix hydrolase" evidence="3">
    <location>
        <begin position="4"/>
        <end position="143"/>
    </location>
</feature>
<accession>A0ABX9WGS7</accession>
<dbReference type="PROSITE" id="PS51462">
    <property type="entry name" value="NUDIX"/>
    <property type="match status" value="1"/>
</dbReference>
<dbReference type="RefSeq" id="WP_123241714.1">
    <property type="nucleotide sequence ID" value="NZ_JAAHBY010000041.1"/>
</dbReference>
<dbReference type="PANTHER" id="PTHR43046:SF14">
    <property type="entry name" value="MUTT_NUDIX FAMILY PROTEIN"/>
    <property type="match status" value="1"/>
</dbReference>
<dbReference type="PANTHER" id="PTHR43046">
    <property type="entry name" value="GDP-MANNOSE MANNOSYL HYDROLASE"/>
    <property type="match status" value="1"/>
</dbReference>
<dbReference type="SUPFAM" id="SSF55811">
    <property type="entry name" value="Nudix"/>
    <property type="match status" value="1"/>
</dbReference>